<dbReference type="EMBL" id="ACIP02000007">
    <property type="protein sequence ID" value="EEP27485.1"/>
    <property type="molecule type" value="Genomic_DNA"/>
</dbReference>
<reference evidence="1" key="1">
    <citation type="submission" date="2009-04" db="EMBL/GenBank/DDBJ databases">
        <authorList>
            <person name="Weinstock G."/>
            <person name="Sodergren E."/>
            <person name="Clifton S."/>
            <person name="Fulton L."/>
            <person name="Fulton B."/>
            <person name="Courtney L."/>
            <person name="Fronick C."/>
            <person name="Harrison M."/>
            <person name="Strong C."/>
            <person name="Farmer C."/>
            <person name="Delahaunty K."/>
            <person name="Markovic C."/>
            <person name="Hall O."/>
            <person name="Minx P."/>
            <person name="Tomlinson C."/>
            <person name="Mitreva M."/>
            <person name="Nelson J."/>
            <person name="Hou S."/>
            <person name="Wollam A."/>
            <person name="Pepin K.H."/>
            <person name="Johnson M."/>
            <person name="Bhonagiri V."/>
            <person name="Nash W.E."/>
            <person name="Warren W."/>
            <person name="Chinwalla A."/>
            <person name="Mardis E.R."/>
            <person name="Wilson R.K."/>
        </authorList>
    </citation>
    <scope>NUCLEOTIDE SEQUENCE [LARGE SCALE GENOMIC DNA]</scope>
    <source>
        <strain evidence="1">DSM 14600</strain>
    </source>
</reference>
<organism evidence="1 2">
    <name type="scientific">Shuttleworthella satelles DSM 14600</name>
    <dbReference type="NCBI Taxonomy" id="626523"/>
    <lineage>
        <taxon>Bacteria</taxon>
        <taxon>Bacillati</taxon>
        <taxon>Bacillota</taxon>
        <taxon>Clostridia</taxon>
        <taxon>Lachnospirales</taxon>
        <taxon>Lachnospiraceae</taxon>
        <taxon>Shuttleworthella</taxon>
    </lineage>
</organism>
<evidence type="ECO:0000313" key="2">
    <source>
        <dbReference type="Proteomes" id="UP000003494"/>
    </source>
</evidence>
<dbReference type="Proteomes" id="UP000003494">
    <property type="component" value="Unassembled WGS sequence"/>
</dbReference>
<evidence type="ECO:0000313" key="1">
    <source>
        <dbReference type="EMBL" id="EEP27485.1"/>
    </source>
</evidence>
<keyword evidence="2" id="KW-1185">Reference proteome</keyword>
<comment type="caution">
    <text evidence="1">The sequence shown here is derived from an EMBL/GenBank/DDBJ whole genome shotgun (WGS) entry which is preliminary data.</text>
</comment>
<dbReference type="AlphaFoldDB" id="C4GDK6"/>
<sequence length="75" mass="8330">MLACIASKYFPYACLCWFSHGSSAFDKPCPGRSPVLKYVFLSLGYSDFLSFCQAKDICLCIILLTPEFSSAQEKA</sequence>
<protein>
    <submittedName>
        <fullName evidence="1">Uncharacterized protein</fullName>
    </submittedName>
</protein>
<accession>C4GDK6</accession>
<dbReference type="STRING" id="626523.GCWU000342_02179"/>
<dbReference type="HOGENOM" id="CLU_2669052_0_0_9"/>
<gene>
    <name evidence="1" type="ORF">GCWU000342_02179</name>
</gene>
<proteinExistence type="predicted"/>
<name>C4GDK6_9FIRM</name>